<dbReference type="SUPFAM" id="SSF52374">
    <property type="entry name" value="Nucleotidylyl transferase"/>
    <property type="match status" value="1"/>
</dbReference>
<evidence type="ECO:0000256" key="9">
    <source>
        <dbReference type="NCBIfam" id="TIGR00233"/>
    </source>
</evidence>
<protein>
    <recommendedName>
        <fullName evidence="2 9">Tryptophan--tRNA ligase</fullName>
        <ecNumber evidence="2 9">6.1.1.2</ecNumber>
    </recommendedName>
</protein>
<keyword evidence="7 10" id="KW-0030">Aminoacyl-tRNA synthetase</keyword>
<organism evidence="11 12">
    <name type="scientific">Mesoterricola silvestris</name>
    <dbReference type="NCBI Taxonomy" id="2927979"/>
    <lineage>
        <taxon>Bacteria</taxon>
        <taxon>Pseudomonadati</taxon>
        <taxon>Acidobacteriota</taxon>
        <taxon>Holophagae</taxon>
        <taxon>Holophagales</taxon>
        <taxon>Holophagaceae</taxon>
        <taxon>Mesoterricola</taxon>
    </lineage>
</organism>
<dbReference type="InterPro" id="IPR002305">
    <property type="entry name" value="aa-tRNA-synth_Ic"/>
</dbReference>
<dbReference type="Proteomes" id="UP001238179">
    <property type="component" value="Chromosome"/>
</dbReference>
<dbReference type="InterPro" id="IPR001412">
    <property type="entry name" value="aa-tRNA-synth_I_CS"/>
</dbReference>
<dbReference type="EMBL" id="AP027080">
    <property type="protein sequence ID" value="BDU72272.1"/>
    <property type="molecule type" value="Genomic_DNA"/>
</dbReference>
<dbReference type="PANTHER" id="PTHR43766">
    <property type="entry name" value="TRYPTOPHAN--TRNA LIGASE, MITOCHONDRIAL"/>
    <property type="match status" value="1"/>
</dbReference>
<dbReference type="FunFam" id="1.10.240.10:FF:000005">
    <property type="entry name" value="Tryptophan--tRNA ligase"/>
    <property type="match status" value="1"/>
</dbReference>
<dbReference type="GO" id="GO:0005524">
    <property type="term" value="F:ATP binding"/>
    <property type="evidence" value="ECO:0007669"/>
    <property type="project" value="UniProtKB-KW"/>
</dbReference>
<name>A0AA48GQQ8_9BACT</name>
<dbReference type="PANTHER" id="PTHR43766:SF1">
    <property type="entry name" value="TRYPTOPHAN--TRNA LIGASE, MITOCHONDRIAL"/>
    <property type="match status" value="1"/>
</dbReference>
<dbReference type="NCBIfam" id="TIGR00233">
    <property type="entry name" value="trpS"/>
    <property type="match status" value="1"/>
</dbReference>
<evidence type="ECO:0000256" key="8">
    <source>
        <dbReference type="ARBA" id="ARBA00049929"/>
    </source>
</evidence>
<dbReference type="InterPro" id="IPR002306">
    <property type="entry name" value="Trp-tRNA-ligase"/>
</dbReference>
<dbReference type="PRINTS" id="PR01039">
    <property type="entry name" value="TRNASYNTHTRP"/>
</dbReference>
<keyword evidence="4 10" id="KW-0547">Nucleotide-binding</keyword>
<dbReference type="AlphaFoldDB" id="A0AA48GQQ8"/>
<dbReference type="KEGG" id="msil:METEAL_14460"/>
<evidence type="ECO:0000256" key="3">
    <source>
        <dbReference type="ARBA" id="ARBA00022598"/>
    </source>
</evidence>
<evidence type="ECO:0000256" key="7">
    <source>
        <dbReference type="ARBA" id="ARBA00023146"/>
    </source>
</evidence>
<dbReference type="EC" id="6.1.1.2" evidence="2 9"/>
<keyword evidence="5 10" id="KW-0067">ATP-binding</keyword>
<dbReference type="GO" id="GO:0004830">
    <property type="term" value="F:tryptophan-tRNA ligase activity"/>
    <property type="evidence" value="ECO:0007669"/>
    <property type="project" value="UniProtKB-UniRule"/>
</dbReference>
<evidence type="ECO:0000256" key="2">
    <source>
        <dbReference type="ARBA" id="ARBA00013161"/>
    </source>
</evidence>
<evidence type="ECO:0000256" key="6">
    <source>
        <dbReference type="ARBA" id="ARBA00022917"/>
    </source>
</evidence>
<dbReference type="PROSITE" id="PS00178">
    <property type="entry name" value="AA_TRNA_LIGASE_I"/>
    <property type="match status" value="1"/>
</dbReference>
<keyword evidence="3 10" id="KW-0436">Ligase</keyword>
<dbReference type="RefSeq" id="WP_316415185.1">
    <property type="nucleotide sequence ID" value="NZ_AP027080.1"/>
</dbReference>
<evidence type="ECO:0000256" key="5">
    <source>
        <dbReference type="ARBA" id="ARBA00022840"/>
    </source>
</evidence>
<dbReference type="Gene3D" id="1.10.240.10">
    <property type="entry name" value="Tyrosyl-Transfer RNA Synthetase"/>
    <property type="match status" value="1"/>
</dbReference>
<evidence type="ECO:0000313" key="12">
    <source>
        <dbReference type="Proteomes" id="UP001238179"/>
    </source>
</evidence>
<evidence type="ECO:0000256" key="1">
    <source>
        <dbReference type="ARBA" id="ARBA00005594"/>
    </source>
</evidence>
<dbReference type="Gene3D" id="3.40.50.620">
    <property type="entry name" value="HUPs"/>
    <property type="match status" value="1"/>
</dbReference>
<gene>
    <name evidence="11" type="ORF">METEAL_14460</name>
</gene>
<comment type="similarity">
    <text evidence="1 10">Belongs to the class-I aminoacyl-tRNA synthetase family.</text>
</comment>
<dbReference type="GO" id="GO:0006436">
    <property type="term" value="P:tryptophanyl-tRNA aminoacylation"/>
    <property type="evidence" value="ECO:0007669"/>
    <property type="project" value="UniProtKB-UniRule"/>
</dbReference>
<dbReference type="InterPro" id="IPR050203">
    <property type="entry name" value="Trp-tRNA_synthetase"/>
</dbReference>
<evidence type="ECO:0000256" key="4">
    <source>
        <dbReference type="ARBA" id="ARBA00022741"/>
    </source>
</evidence>
<keyword evidence="12" id="KW-1185">Reference proteome</keyword>
<accession>A0AA48GQQ8</accession>
<evidence type="ECO:0000256" key="10">
    <source>
        <dbReference type="RuleBase" id="RU363036"/>
    </source>
</evidence>
<sequence length="371" mass="40765">MEEKFITNAEDVEGESATFLEASRRSQAIWDDLPKHPSKYRVLTGERPTGPLHIGHLFGTLANRVRIQELGATTFIVIADYQVLTDRDSAENVGANVTEVILDYLASGLDPENGRTFFFSHSHIPELNQLLLPFMNLVTTAELDRNPTVKEEIKAAGLKQVNALMYTYPIHQAADILFCKGNVVPVGRDQLPHLELTRKIARRFNDRFAAGAPVFPIPDALLSDIPLVLGTDGQKMSKSRGNTIMLKMTAEETAKVIKGAKTDPDRNIAYDPQNRPEVANLLRLISICTGEAPEAIAAAIGDGGGGKLKAALTEALNAHLAPMRERRARYAQDPGYVKDVLRRGIARAREEGVATLQQVRRAMNMDHGLDG</sequence>
<reference evidence="12" key="1">
    <citation type="journal article" date="2023" name="Int. J. Syst. Evol. Microbiol.">
        <title>Mesoterricola silvestris gen. nov., sp. nov., Mesoterricola sediminis sp. nov., Geothrix oryzae sp. nov., Geothrix edaphica sp. nov., Geothrix rubra sp. nov., and Geothrix limicola sp. nov., six novel members of Acidobacteriota isolated from soils.</title>
        <authorList>
            <person name="Itoh H."/>
            <person name="Sugisawa Y."/>
            <person name="Mise K."/>
            <person name="Xu Z."/>
            <person name="Kuniyasu M."/>
            <person name="Ushijima N."/>
            <person name="Kawano K."/>
            <person name="Kobayashi E."/>
            <person name="Shiratori Y."/>
            <person name="Masuda Y."/>
            <person name="Senoo K."/>
        </authorList>
    </citation>
    <scope>NUCLEOTIDE SEQUENCE [LARGE SCALE GENOMIC DNA]</scope>
    <source>
        <strain evidence="12">W79</strain>
    </source>
</reference>
<dbReference type="InterPro" id="IPR014729">
    <property type="entry name" value="Rossmann-like_a/b/a_fold"/>
</dbReference>
<proteinExistence type="inferred from homology"/>
<comment type="catalytic activity">
    <reaction evidence="8">
        <text>tRNA(Trp) + L-tryptophan + ATP = L-tryptophyl-tRNA(Trp) + AMP + diphosphate + H(+)</text>
        <dbReference type="Rhea" id="RHEA:24080"/>
        <dbReference type="Rhea" id="RHEA-COMP:9671"/>
        <dbReference type="Rhea" id="RHEA-COMP:9705"/>
        <dbReference type="ChEBI" id="CHEBI:15378"/>
        <dbReference type="ChEBI" id="CHEBI:30616"/>
        <dbReference type="ChEBI" id="CHEBI:33019"/>
        <dbReference type="ChEBI" id="CHEBI:57912"/>
        <dbReference type="ChEBI" id="CHEBI:78442"/>
        <dbReference type="ChEBI" id="CHEBI:78535"/>
        <dbReference type="ChEBI" id="CHEBI:456215"/>
        <dbReference type="EC" id="6.1.1.2"/>
    </reaction>
</comment>
<keyword evidence="6 10" id="KW-0648">Protein biosynthesis</keyword>
<evidence type="ECO:0000313" key="11">
    <source>
        <dbReference type="EMBL" id="BDU72272.1"/>
    </source>
</evidence>
<dbReference type="Pfam" id="PF00579">
    <property type="entry name" value="tRNA-synt_1b"/>
    <property type="match status" value="1"/>
</dbReference>
<dbReference type="GO" id="GO:0005737">
    <property type="term" value="C:cytoplasm"/>
    <property type="evidence" value="ECO:0007669"/>
    <property type="project" value="UniProtKB-UniRule"/>
</dbReference>